<evidence type="ECO:0000259" key="2">
    <source>
        <dbReference type="Pfam" id="PF13478"/>
    </source>
</evidence>
<dbReference type="Pfam" id="PF02625">
    <property type="entry name" value="XdhC_CoxI"/>
    <property type="match status" value="1"/>
</dbReference>
<feature type="domain" description="XdhC Rossmann" evidence="2">
    <location>
        <begin position="173"/>
        <end position="307"/>
    </location>
</feature>
<reference evidence="3 4" key="1">
    <citation type="submission" date="2022-12" db="EMBL/GenBank/DDBJ databases">
        <title>Draft genome sequence of Paenibacillus sp. dW9.</title>
        <authorList>
            <person name="Choi E.-W."/>
            <person name="Kim D.-U."/>
        </authorList>
    </citation>
    <scope>NUCLEOTIDE SEQUENCE [LARGE SCALE GENOMIC DNA]</scope>
    <source>
        <strain evidence="4">dW9</strain>
    </source>
</reference>
<comment type="caution">
    <text evidence="3">The sequence shown here is derived from an EMBL/GenBank/DDBJ whole genome shotgun (WGS) entry which is preliminary data.</text>
</comment>
<dbReference type="InterPro" id="IPR052698">
    <property type="entry name" value="MoCofactor_Util/Proc"/>
</dbReference>
<evidence type="ECO:0000313" key="3">
    <source>
        <dbReference type="EMBL" id="MCZ8515988.1"/>
    </source>
</evidence>
<proteinExistence type="predicted"/>
<sequence length="362" mass="40506">MHELLGIWAESGRRGVMATVAEVEGHAYRKCGASMLLLEGGGRFGSISPGCLESDLEARVEGVLELRREQWVEYDMREEDDLSWGETIGCGGLIRVLLEPLNESFGQIMTELKRRLDDGEGVVLSRHFADSWSVTGYKLELAKADSAEDGRTVILQEEQGCLLQIRYQPCPRLLIFGAADDAIPVAGLAARNGFRVWVGDWREGLCTWERFPRARRFVGSPAEWIEAAKVTERDYVVVMSHHFPRDRELLARLQGIELSYLGIMGSVTRTERLLQDTAVPDWFRYPVGLRIGAAGPEEIAVSIVAELISVRRRAERNGERKGSDGETEGDRDLFGCWGKHADGALQARYRAGGRRKARRFSP</sequence>
<dbReference type="RefSeq" id="WP_269884550.1">
    <property type="nucleotide sequence ID" value="NZ_JAQAGZ010000020.1"/>
</dbReference>
<dbReference type="Proteomes" id="UP001527882">
    <property type="component" value="Unassembled WGS sequence"/>
</dbReference>
<gene>
    <name evidence="3" type="ORF">O9H85_27020</name>
</gene>
<dbReference type="Gene3D" id="3.40.50.720">
    <property type="entry name" value="NAD(P)-binding Rossmann-like Domain"/>
    <property type="match status" value="1"/>
</dbReference>
<dbReference type="PANTHER" id="PTHR30388:SF6">
    <property type="entry name" value="XANTHINE DEHYDROGENASE SUBUNIT A-RELATED"/>
    <property type="match status" value="1"/>
</dbReference>
<protein>
    <submittedName>
        <fullName evidence="3">XdhC family protein</fullName>
    </submittedName>
</protein>
<evidence type="ECO:0000313" key="4">
    <source>
        <dbReference type="Proteomes" id="UP001527882"/>
    </source>
</evidence>
<dbReference type="PANTHER" id="PTHR30388">
    <property type="entry name" value="ALDEHYDE OXIDOREDUCTASE MOLYBDENUM COFACTOR ASSEMBLY PROTEIN"/>
    <property type="match status" value="1"/>
</dbReference>
<feature type="domain" description="XdhC- CoxI" evidence="1">
    <location>
        <begin position="8"/>
        <end position="75"/>
    </location>
</feature>
<dbReference type="Pfam" id="PF13478">
    <property type="entry name" value="XdhC_C"/>
    <property type="match status" value="1"/>
</dbReference>
<keyword evidence="4" id="KW-1185">Reference proteome</keyword>
<name>A0ABT4QGH9_9BACL</name>
<dbReference type="InterPro" id="IPR027051">
    <property type="entry name" value="XdhC_Rossmann_dom"/>
</dbReference>
<accession>A0ABT4QGH9</accession>
<dbReference type="InterPro" id="IPR003777">
    <property type="entry name" value="XdhC_CoxI"/>
</dbReference>
<dbReference type="EMBL" id="JAQAGZ010000020">
    <property type="protein sequence ID" value="MCZ8515988.1"/>
    <property type="molecule type" value="Genomic_DNA"/>
</dbReference>
<organism evidence="3 4">
    <name type="scientific">Paenibacillus gyeongsangnamensis</name>
    <dbReference type="NCBI Taxonomy" id="3388067"/>
    <lineage>
        <taxon>Bacteria</taxon>
        <taxon>Bacillati</taxon>
        <taxon>Bacillota</taxon>
        <taxon>Bacilli</taxon>
        <taxon>Bacillales</taxon>
        <taxon>Paenibacillaceae</taxon>
        <taxon>Paenibacillus</taxon>
    </lineage>
</organism>
<evidence type="ECO:0000259" key="1">
    <source>
        <dbReference type="Pfam" id="PF02625"/>
    </source>
</evidence>